<keyword evidence="6" id="KW-0539">Nucleus</keyword>
<dbReference type="Proteomes" id="UP001497457">
    <property type="component" value="Chromosome 1b"/>
</dbReference>
<dbReference type="PANTHER" id="PTHR46373:SF29">
    <property type="entry name" value="RWP-RK DOMAIN-CONTAINING PROTEIN"/>
    <property type="match status" value="1"/>
</dbReference>
<evidence type="ECO:0000259" key="7">
    <source>
        <dbReference type="PROSITE" id="PS51519"/>
    </source>
</evidence>
<dbReference type="AlphaFoldDB" id="A0ABC8V797"/>
<dbReference type="Pfam" id="PF02042">
    <property type="entry name" value="RWP-RK"/>
    <property type="match status" value="1"/>
</dbReference>
<proteinExistence type="predicted"/>
<evidence type="ECO:0000256" key="6">
    <source>
        <dbReference type="ARBA" id="ARBA00023242"/>
    </source>
</evidence>
<dbReference type="InterPro" id="IPR044607">
    <property type="entry name" value="RKD-like"/>
</dbReference>
<keyword evidence="4" id="KW-0238">DNA-binding</keyword>
<protein>
    <recommendedName>
        <fullName evidence="7">RWP-RK domain-containing protein</fullName>
    </recommendedName>
</protein>
<dbReference type="InterPro" id="IPR003035">
    <property type="entry name" value="RWP-RK_dom"/>
</dbReference>
<evidence type="ECO:0000256" key="2">
    <source>
        <dbReference type="ARBA" id="ARBA00023015"/>
    </source>
</evidence>
<dbReference type="EMBL" id="OZ075111">
    <property type="protein sequence ID" value="CAL4885345.1"/>
    <property type="molecule type" value="Genomic_DNA"/>
</dbReference>
<evidence type="ECO:0000256" key="5">
    <source>
        <dbReference type="ARBA" id="ARBA00023163"/>
    </source>
</evidence>
<dbReference type="GO" id="GO:0003677">
    <property type="term" value="F:DNA binding"/>
    <property type="evidence" value="ECO:0007669"/>
    <property type="project" value="UniProtKB-KW"/>
</dbReference>
<evidence type="ECO:0000256" key="1">
    <source>
        <dbReference type="ARBA" id="ARBA00004049"/>
    </source>
</evidence>
<sequence length="251" mass="28490">MEEPQFYEGGDNYRGFQFHEDEIYFQLQDFSADAYLLGEESSFSTQHFCAISCSERSSSQDELGCLFEVDFASFWAQLEEEEGARRKSKEGDCEKALINLEPGSGILQKGAEIGGRPRSGPGGKTKNALTFELVSGHFCMPIKKAAQELNVGVTVLKKRCRELGIPRWPHRKVKSMQTLINNIQELGKLTEKEDGHLTRSVVEILERTKKQIEESPGLMLNKETKELRQACFKESFKRRRLMVMGHGTGTW</sequence>
<dbReference type="PROSITE" id="PS51519">
    <property type="entry name" value="RWP_RK"/>
    <property type="match status" value="1"/>
</dbReference>
<dbReference type="PANTHER" id="PTHR46373">
    <property type="entry name" value="PROTEIN RKD4"/>
    <property type="match status" value="1"/>
</dbReference>
<evidence type="ECO:0000313" key="9">
    <source>
        <dbReference type="Proteomes" id="UP001497457"/>
    </source>
</evidence>
<keyword evidence="9" id="KW-1185">Reference proteome</keyword>
<feature type="domain" description="RWP-RK" evidence="7">
    <location>
        <begin position="109"/>
        <end position="196"/>
    </location>
</feature>
<reference evidence="8" key="1">
    <citation type="submission" date="2024-10" db="EMBL/GenBank/DDBJ databases">
        <authorList>
            <person name="Ryan C."/>
        </authorList>
    </citation>
    <scope>NUCLEOTIDE SEQUENCE [LARGE SCALE GENOMIC DNA]</scope>
</reference>
<comment type="function">
    <text evidence="1">Putative transcription factor.</text>
</comment>
<accession>A0ABC8V797</accession>
<keyword evidence="3" id="KW-0175">Coiled coil</keyword>
<gene>
    <name evidence="8" type="ORF">URODEC1_LOCUS460</name>
</gene>
<name>A0ABC8V797_9POAL</name>
<evidence type="ECO:0000256" key="3">
    <source>
        <dbReference type="ARBA" id="ARBA00023054"/>
    </source>
</evidence>
<keyword evidence="5" id="KW-0804">Transcription</keyword>
<organism evidence="8 9">
    <name type="scientific">Urochloa decumbens</name>
    <dbReference type="NCBI Taxonomy" id="240449"/>
    <lineage>
        <taxon>Eukaryota</taxon>
        <taxon>Viridiplantae</taxon>
        <taxon>Streptophyta</taxon>
        <taxon>Embryophyta</taxon>
        <taxon>Tracheophyta</taxon>
        <taxon>Spermatophyta</taxon>
        <taxon>Magnoliopsida</taxon>
        <taxon>Liliopsida</taxon>
        <taxon>Poales</taxon>
        <taxon>Poaceae</taxon>
        <taxon>PACMAD clade</taxon>
        <taxon>Panicoideae</taxon>
        <taxon>Panicodae</taxon>
        <taxon>Paniceae</taxon>
        <taxon>Melinidinae</taxon>
        <taxon>Urochloa</taxon>
    </lineage>
</organism>
<evidence type="ECO:0000313" key="8">
    <source>
        <dbReference type="EMBL" id="CAL4885345.1"/>
    </source>
</evidence>
<evidence type="ECO:0000256" key="4">
    <source>
        <dbReference type="ARBA" id="ARBA00023125"/>
    </source>
</evidence>
<keyword evidence="2" id="KW-0805">Transcription regulation</keyword>